<dbReference type="RefSeq" id="WP_013924543.1">
    <property type="nucleotide sequence ID" value="NZ_BAWW01000003.1"/>
</dbReference>
<evidence type="ECO:0000313" key="1">
    <source>
        <dbReference type="EMBL" id="KIA78609.1"/>
    </source>
</evidence>
<proteinExistence type="predicted"/>
<comment type="caution">
    <text evidence="1">The sequence shown here is derived from an EMBL/GenBank/DDBJ whole genome shotgun (WGS) entry which is preliminary data.</text>
</comment>
<evidence type="ECO:0000313" key="2">
    <source>
        <dbReference type="Proteomes" id="UP000031307"/>
    </source>
</evidence>
<protein>
    <recommendedName>
        <fullName evidence="3">Lipoprotein</fullName>
    </recommendedName>
</protein>
<dbReference type="PATRIC" id="fig|83552.4.peg.209"/>
<gene>
    <name evidence="1" type="ORF">DB43_DS00360</name>
</gene>
<name>A0A0C1ER99_9BACT</name>
<dbReference type="PROSITE" id="PS51257">
    <property type="entry name" value="PROKAR_LIPOPROTEIN"/>
    <property type="match status" value="1"/>
</dbReference>
<organism evidence="1 2">
    <name type="scientific">Parachlamydia acanthamoebae</name>
    <dbReference type="NCBI Taxonomy" id="83552"/>
    <lineage>
        <taxon>Bacteria</taxon>
        <taxon>Pseudomonadati</taxon>
        <taxon>Chlamydiota</taxon>
        <taxon>Chlamydiia</taxon>
        <taxon>Parachlamydiales</taxon>
        <taxon>Parachlamydiaceae</taxon>
        <taxon>Parachlamydia</taxon>
    </lineage>
</organism>
<reference evidence="1 2" key="1">
    <citation type="journal article" date="2014" name="Mol. Biol. Evol.">
        <title>Massive expansion of Ubiquitination-related gene families within the Chlamydiae.</title>
        <authorList>
            <person name="Domman D."/>
            <person name="Collingro A."/>
            <person name="Lagkouvardos I."/>
            <person name="Gehre L."/>
            <person name="Weinmaier T."/>
            <person name="Rattei T."/>
            <person name="Subtil A."/>
            <person name="Horn M."/>
        </authorList>
    </citation>
    <scope>NUCLEOTIDE SEQUENCE [LARGE SCALE GENOMIC DNA]</scope>
    <source>
        <strain evidence="1 2">OEW1</strain>
    </source>
</reference>
<dbReference type="Proteomes" id="UP000031307">
    <property type="component" value="Unassembled WGS sequence"/>
</dbReference>
<dbReference type="EMBL" id="JSAM01000013">
    <property type="protein sequence ID" value="KIA78609.1"/>
    <property type="molecule type" value="Genomic_DNA"/>
</dbReference>
<accession>A0A0C1ER99</accession>
<sequence>MRGLLHHFISFLCLCSLSGCGIKSASPYEPMIESIESPPQRPNLLFAEEMEKGAYKLFVDQLDASQHYLLYVRGNVNRDTDCQEVLIHPDGTVSLTSMPEKRLVLSFEPTLLGESFDVFLLSMDKTLLGLAHLIPFPVINTQIEGYSIQGEILNQTAECLFFTASGFDPEEEVLMASGLNDEDGHLTKYTASKDGILRFIENPAYRGRRGGKRKLLMIGKKQRIEAEYLWGTKLLDYSHAFFQSRTKSDST</sequence>
<evidence type="ECO:0008006" key="3">
    <source>
        <dbReference type="Google" id="ProtNLM"/>
    </source>
</evidence>
<dbReference type="AlphaFoldDB" id="A0A0C1ER99"/>